<gene>
    <name evidence="2" type="ORF">Z045_19325</name>
</gene>
<protein>
    <submittedName>
        <fullName evidence="2">Mammalian cell entry protein</fullName>
    </submittedName>
</protein>
<evidence type="ECO:0000313" key="2">
    <source>
        <dbReference type="EMBL" id="KSZ57260.1"/>
    </source>
</evidence>
<dbReference type="AlphaFoldDB" id="A0A0V9UH31"/>
<dbReference type="GO" id="GO:0051701">
    <property type="term" value="P:biological process involved in interaction with host"/>
    <property type="evidence" value="ECO:0007669"/>
    <property type="project" value="TreeGrafter"/>
</dbReference>
<dbReference type="InterPro" id="IPR003399">
    <property type="entry name" value="Mce/MlaD"/>
</dbReference>
<evidence type="ECO:0000259" key="1">
    <source>
        <dbReference type="Pfam" id="PF02470"/>
    </source>
</evidence>
<reference evidence="2 3" key="2">
    <citation type="journal article" date="2016" name="Genome Announc.">
        <title>Draft Genome Sequence of a Versatile Hydrocarbon-Degrading Bacterium, Rhodococcus pyridinivorans Strain KG-16, Collected from Oil Fields in India.</title>
        <authorList>
            <person name="Aggarwal R.K."/>
            <person name="Dawar C."/>
            <person name="Phanindranath R."/>
            <person name="Mutnuri L."/>
            <person name="Dayal A.M."/>
        </authorList>
    </citation>
    <scope>NUCLEOTIDE SEQUENCE [LARGE SCALE GENOMIC DNA]</scope>
    <source>
        <strain evidence="2 3">KG-16</strain>
    </source>
</reference>
<sequence length="345" mass="37544">MRTPRQAAVRLALLAGVVVLIIVLIVQAIERPVGGSTVAYKAQFGDVFGLKENADVRLRGVQIGKVTDISVSDGNRALVDFTVLEEYRLRESDRLLVKFQNLTGQRYLELDRSEEGGQEVDPSGLVVNTVDSFDITTVFNGLKPLLREADPAVYNRLATNVAALIEGSESSPTPVMRDIAELASYAEDRSALMSTLLDNFTALNEQLEGRSENLENILEVFHSIFTPLVTRMTEFLSLTKLGALEMAEVDRTVNLLAQLGLGAPAEHDGFLERNDDFIVRVDQVIPAPQTAIDTLSVLPGIFEGVNSLVPRVDESRQCSNGAVQLPIEADVLLQGRPLTICNGGA</sequence>
<evidence type="ECO:0000313" key="3">
    <source>
        <dbReference type="Proteomes" id="UP000053060"/>
    </source>
</evidence>
<reference evidence="3" key="1">
    <citation type="submission" date="2015-01" db="EMBL/GenBank/DDBJ databases">
        <title>Draft genome sequence of Rhodococcus pyridinivorans strain KG-16, a hydrocarbon-degrading bacterium.</title>
        <authorList>
            <person name="Aggarwal R.K."/>
            <person name="Dawar C."/>
        </authorList>
    </citation>
    <scope>NUCLEOTIDE SEQUENCE [LARGE SCALE GENOMIC DNA]</scope>
    <source>
        <strain evidence="3">KG-16</strain>
    </source>
</reference>
<dbReference type="PANTHER" id="PTHR33371:SF17">
    <property type="entry name" value="MCE-FAMILY PROTEIN MCE1B"/>
    <property type="match status" value="1"/>
</dbReference>
<feature type="domain" description="Mce/MlaD" evidence="1">
    <location>
        <begin position="37"/>
        <end position="111"/>
    </location>
</feature>
<dbReference type="InterPro" id="IPR052336">
    <property type="entry name" value="MlaD_Phospholipid_Transporter"/>
</dbReference>
<dbReference type="GO" id="GO:0005576">
    <property type="term" value="C:extracellular region"/>
    <property type="evidence" value="ECO:0007669"/>
    <property type="project" value="TreeGrafter"/>
</dbReference>
<dbReference type="RefSeq" id="WP_060653281.1">
    <property type="nucleotide sequence ID" value="NZ_AZXY01000010.1"/>
</dbReference>
<proteinExistence type="predicted"/>
<comment type="caution">
    <text evidence="2">The sequence shown here is derived from an EMBL/GenBank/DDBJ whole genome shotgun (WGS) entry which is preliminary data.</text>
</comment>
<dbReference type="PATRIC" id="fig|1441730.3.peg.4036"/>
<dbReference type="PANTHER" id="PTHR33371">
    <property type="entry name" value="INTERMEMBRANE PHOSPHOLIPID TRANSPORT SYSTEM BINDING PROTEIN MLAD-RELATED"/>
    <property type="match status" value="1"/>
</dbReference>
<organism evidence="2 3">
    <name type="scientific">Rhodococcus pyridinivorans KG-16</name>
    <dbReference type="NCBI Taxonomy" id="1441730"/>
    <lineage>
        <taxon>Bacteria</taxon>
        <taxon>Bacillati</taxon>
        <taxon>Actinomycetota</taxon>
        <taxon>Actinomycetes</taxon>
        <taxon>Mycobacteriales</taxon>
        <taxon>Nocardiaceae</taxon>
        <taxon>Rhodococcus</taxon>
    </lineage>
</organism>
<dbReference type="Proteomes" id="UP000053060">
    <property type="component" value="Unassembled WGS sequence"/>
</dbReference>
<dbReference type="EMBL" id="AZXY01000010">
    <property type="protein sequence ID" value="KSZ57260.1"/>
    <property type="molecule type" value="Genomic_DNA"/>
</dbReference>
<dbReference type="Pfam" id="PF02470">
    <property type="entry name" value="MlaD"/>
    <property type="match status" value="1"/>
</dbReference>
<name>A0A0V9UH31_9NOCA</name>
<accession>A0A0V9UH31</accession>